<dbReference type="Gene3D" id="3.30.200.20">
    <property type="entry name" value="Phosphorylase Kinase, domain 1"/>
    <property type="match status" value="1"/>
</dbReference>
<dbReference type="InterPro" id="IPR002575">
    <property type="entry name" value="Aminoglycoside_PTrfase"/>
</dbReference>
<evidence type="ECO:0000256" key="1">
    <source>
        <dbReference type="ARBA" id="ARBA00038240"/>
    </source>
</evidence>
<dbReference type="RefSeq" id="WP_147816344.1">
    <property type="nucleotide sequence ID" value="NZ_BPRA01000011.1"/>
</dbReference>
<protein>
    <submittedName>
        <fullName evidence="3">Homoserine kinase</fullName>
    </submittedName>
</protein>
<comment type="caution">
    <text evidence="3">The sequence shown here is derived from an EMBL/GenBank/DDBJ whole genome shotgun (WGS) entry which is preliminary data.</text>
</comment>
<keyword evidence="3" id="KW-0808">Transferase</keyword>
<dbReference type="Gene3D" id="3.90.1200.10">
    <property type="match status" value="1"/>
</dbReference>
<comment type="similarity">
    <text evidence="1">Belongs to the pseudomonas-type ThrB family.</text>
</comment>
<name>A0ABQ4TLE2_9HYPH</name>
<dbReference type="PANTHER" id="PTHR21064">
    <property type="entry name" value="AMINOGLYCOSIDE PHOSPHOTRANSFERASE DOMAIN-CONTAINING PROTEIN-RELATED"/>
    <property type="match status" value="1"/>
</dbReference>
<reference evidence="3" key="1">
    <citation type="journal article" date="2021" name="Front. Microbiol.">
        <title>Comprehensive Comparative Genomics and Phenotyping of Methylobacterium Species.</title>
        <authorList>
            <person name="Alessa O."/>
            <person name="Ogura Y."/>
            <person name="Fujitani Y."/>
            <person name="Takami H."/>
            <person name="Hayashi T."/>
            <person name="Sahin N."/>
            <person name="Tani A."/>
        </authorList>
    </citation>
    <scope>NUCLEOTIDE SEQUENCE</scope>
    <source>
        <strain evidence="3">DSM 23674</strain>
    </source>
</reference>
<dbReference type="InterPro" id="IPR050249">
    <property type="entry name" value="Pseudomonas-type_ThrB"/>
</dbReference>
<evidence type="ECO:0000313" key="3">
    <source>
        <dbReference type="EMBL" id="GJE56185.1"/>
    </source>
</evidence>
<evidence type="ECO:0000259" key="2">
    <source>
        <dbReference type="Pfam" id="PF01636"/>
    </source>
</evidence>
<keyword evidence="4" id="KW-1185">Reference proteome</keyword>
<gene>
    <name evidence="3" type="primary">thrB_1</name>
    <name evidence="3" type="ORF">EKPJFOCH_2684</name>
</gene>
<dbReference type="Pfam" id="PF01636">
    <property type="entry name" value="APH"/>
    <property type="match status" value="1"/>
</dbReference>
<sequence>MSDIDLNDLSRCYGRAFLSCDLVAPGANRTYRLATKGEAYYLRLYRAAGRSPAEIAFELRLLREVRPTPGIDVARPIRTAEGADCASIVFESVTRAACLFQALGGRAVACEIGDMALFGAALAKLHDALAGIEGGEVRLLDLDPQTVCMRATASLAAIPHSAAARHAIDHCRMEMLRGPAPHDLPSGNCHGDAWSANAIIRDGSVGFIDFDDCGYGPYLLDLGTPVWHLVMREPSQSGALVAALLAGYESERALTKAERLALPNFVKLAEVRSLTFLAEFCTLEDGLWSRVLDRAVNLLERELII</sequence>
<keyword evidence="3" id="KW-0418">Kinase</keyword>
<dbReference type="InterPro" id="IPR011009">
    <property type="entry name" value="Kinase-like_dom_sf"/>
</dbReference>
<accession>A0ABQ4TLE2</accession>
<dbReference type="SUPFAM" id="SSF56112">
    <property type="entry name" value="Protein kinase-like (PK-like)"/>
    <property type="match status" value="1"/>
</dbReference>
<dbReference type="Proteomes" id="UP001055101">
    <property type="component" value="Unassembled WGS sequence"/>
</dbReference>
<feature type="domain" description="Aminoglycoside phosphotransferase" evidence="2">
    <location>
        <begin position="28"/>
        <end position="253"/>
    </location>
</feature>
<evidence type="ECO:0000313" key="4">
    <source>
        <dbReference type="Proteomes" id="UP001055101"/>
    </source>
</evidence>
<organism evidence="3 4">
    <name type="scientific">Methylobacterium thuringiense</name>
    <dbReference type="NCBI Taxonomy" id="1003091"/>
    <lineage>
        <taxon>Bacteria</taxon>
        <taxon>Pseudomonadati</taxon>
        <taxon>Pseudomonadota</taxon>
        <taxon>Alphaproteobacteria</taxon>
        <taxon>Hyphomicrobiales</taxon>
        <taxon>Methylobacteriaceae</taxon>
        <taxon>Methylobacterium</taxon>
    </lineage>
</organism>
<dbReference type="EMBL" id="BPRA01000011">
    <property type="protein sequence ID" value="GJE56185.1"/>
    <property type="molecule type" value="Genomic_DNA"/>
</dbReference>
<dbReference type="PANTHER" id="PTHR21064:SF6">
    <property type="entry name" value="AMINOGLYCOSIDE PHOSPHOTRANSFERASE DOMAIN-CONTAINING PROTEIN"/>
    <property type="match status" value="1"/>
</dbReference>
<proteinExistence type="inferred from homology"/>
<reference evidence="3" key="2">
    <citation type="submission" date="2021-08" db="EMBL/GenBank/DDBJ databases">
        <authorList>
            <person name="Tani A."/>
            <person name="Ola A."/>
            <person name="Ogura Y."/>
            <person name="Katsura K."/>
            <person name="Hayashi T."/>
        </authorList>
    </citation>
    <scope>NUCLEOTIDE SEQUENCE</scope>
    <source>
        <strain evidence="3">DSM 23674</strain>
    </source>
</reference>
<dbReference type="GO" id="GO:0016301">
    <property type="term" value="F:kinase activity"/>
    <property type="evidence" value="ECO:0007669"/>
    <property type="project" value="UniProtKB-KW"/>
</dbReference>